<keyword evidence="2" id="KW-1185">Reference proteome</keyword>
<gene>
    <name evidence="1" type="ORF">BQ8794_10136</name>
</gene>
<dbReference type="AlphaFoldDB" id="A0A1R3UYV8"/>
<dbReference type="SUPFAM" id="SSF55729">
    <property type="entry name" value="Acyl-CoA N-acyltransferases (Nat)"/>
    <property type="match status" value="1"/>
</dbReference>
<dbReference type="RefSeq" id="WP_077371640.1">
    <property type="nucleotide sequence ID" value="NZ_FTPD01000001.1"/>
</dbReference>
<dbReference type="EMBL" id="FTPD01000001">
    <property type="protein sequence ID" value="SIT52766.1"/>
    <property type="molecule type" value="Genomic_DNA"/>
</dbReference>
<dbReference type="Proteomes" id="UP000188388">
    <property type="component" value="Unassembled WGS sequence"/>
</dbReference>
<name>A0A1R3UYV8_9HYPH</name>
<sequence>MSVIRALEGADLPAVAGMFQRVLRKKRTEAPASLIDYLRRFYLEAPGCGGDLRSLVHVNDAGRVSGFVGVHVLPMQFNGRQLRAAICGSLMVEDHERDPMAGARLLKAYLDGPQDISFSETANDISTKLWTRLRGVVLPQYSLDWVRVMRPSSFVLSLSANRIKLARMLNPFARALDRFYCRRMKSGERRWSGVAADGAGHGAFRTSQIDSDAFARLVEPLTAQFALRPSWAKGQLDHMLTDAAQRPDLGELVYVSVASPVGTNVGAFAYHARAGGIGRVLQILALPGQAGSVIDCLIDDAAIRGVSGLRGRIQPALLEAMLGRRMAFLTVASTVVHSRDPELLNAMKNSQAFLNGLAGEQWSRLIGGRFT</sequence>
<dbReference type="Gene3D" id="3.40.630.30">
    <property type="match status" value="1"/>
</dbReference>
<proteinExistence type="predicted"/>
<protein>
    <submittedName>
        <fullName evidence="1">Uncharacterized protein</fullName>
    </submittedName>
</protein>
<reference evidence="2" key="1">
    <citation type="submission" date="2017-01" db="EMBL/GenBank/DDBJ databases">
        <authorList>
            <person name="Brunel B."/>
        </authorList>
    </citation>
    <scope>NUCLEOTIDE SEQUENCE [LARGE SCALE GENOMIC DNA]</scope>
</reference>
<evidence type="ECO:0000313" key="1">
    <source>
        <dbReference type="EMBL" id="SIT52766.1"/>
    </source>
</evidence>
<organism evidence="1 2">
    <name type="scientific">Mesorhizobium prunaredense</name>
    <dbReference type="NCBI Taxonomy" id="1631249"/>
    <lineage>
        <taxon>Bacteria</taxon>
        <taxon>Pseudomonadati</taxon>
        <taxon>Pseudomonadota</taxon>
        <taxon>Alphaproteobacteria</taxon>
        <taxon>Hyphomicrobiales</taxon>
        <taxon>Phyllobacteriaceae</taxon>
        <taxon>Mesorhizobium</taxon>
    </lineage>
</organism>
<dbReference type="InterPro" id="IPR016181">
    <property type="entry name" value="Acyl_CoA_acyltransferase"/>
</dbReference>
<evidence type="ECO:0000313" key="2">
    <source>
        <dbReference type="Proteomes" id="UP000188388"/>
    </source>
</evidence>
<accession>A0A1R3UYV8</accession>